<reference evidence="3 4" key="1">
    <citation type="submission" date="2014-12" db="EMBL/GenBank/DDBJ databases">
        <title>Genome assembly of Enhygromyxa salina DSM 15201.</title>
        <authorList>
            <person name="Sharma G."/>
            <person name="Subramanian S."/>
        </authorList>
    </citation>
    <scope>NUCLEOTIDE SEQUENCE [LARGE SCALE GENOMIC DNA]</scope>
    <source>
        <strain evidence="3 4">DSM 15201</strain>
    </source>
</reference>
<dbReference type="SUPFAM" id="SSF55961">
    <property type="entry name" value="Bet v1-like"/>
    <property type="match status" value="1"/>
</dbReference>
<dbReference type="RefSeq" id="WP_052553668.1">
    <property type="nucleotide sequence ID" value="NZ_JMCC02000073.1"/>
</dbReference>
<feature type="domain" description="Activator of Hsp90 ATPase homologue 1/2-like C-terminal" evidence="2">
    <location>
        <begin position="23"/>
        <end position="146"/>
    </location>
</feature>
<dbReference type="AlphaFoldDB" id="A0A0C2CTG5"/>
<dbReference type="InterPro" id="IPR023393">
    <property type="entry name" value="START-like_dom_sf"/>
</dbReference>
<dbReference type="Gene3D" id="3.30.530.20">
    <property type="match status" value="1"/>
</dbReference>
<dbReference type="Pfam" id="PF08327">
    <property type="entry name" value="AHSA1"/>
    <property type="match status" value="1"/>
</dbReference>
<dbReference type="EMBL" id="JMCC02000073">
    <property type="protein sequence ID" value="KIG14456.1"/>
    <property type="molecule type" value="Genomic_DNA"/>
</dbReference>
<dbReference type="CDD" id="cd07814">
    <property type="entry name" value="SRPBCC_CalC_Aha1-like"/>
    <property type="match status" value="1"/>
</dbReference>
<evidence type="ECO:0000259" key="2">
    <source>
        <dbReference type="Pfam" id="PF08327"/>
    </source>
</evidence>
<evidence type="ECO:0000313" key="3">
    <source>
        <dbReference type="EMBL" id="KIG14456.1"/>
    </source>
</evidence>
<accession>A0A0C2CTG5</accession>
<organism evidence="3 4">
    <name type="scientific">Enhygromyxa salina</name>
    <dbReference type="NCBI Taxonomy" id="215803"/>
    <lineage>
        <taxon>Bacteria</taxon>
        <taxon>Pseudomonadati</taxon>
        <taxon>Myxococcota</taxon>
        <taxon>Polyangia</taxon>
        <taxon>Nannocystales</taxon>
        <taxon>Nannocystaceae</taxon>
        <taxon>Enhygromyxa</taxon>
    </lineage>
</organism>
<dbReference type="InterPro" id="IPR013538">
    <property type="entry name" value="ASHA1/2-like_C"/>
</dbReference>
<comment type="caution">
    <text evidence="3">The sequence shown here is derived from an EMBL/GenBank/DDBJ whole genome shotgun (WGS) entry which is preliminary data.</text>
</comment>
<protein>
    <recommendedName>
        <fullName evidence="2">Activator of Hsp90 ATPase homologue 1/2-like C-terminal domain-containing protein</fullName>
    </recommendedName>
</protein>
<name>A0A0C2CTG5_9BACT</name>
<evidence type="ECO:0000313" key="4">
    <source>
        <dbReference type="Proteomes" id="UP000031599"/>
    </source>
</evidence>
<sequence>MTPIDTTVPSQSESISFEFDLRHSPERVWHALTDPVLLSEWLLPIVEPALALEPGTAFTFKTQPHPGWDGTVNCRILAAEPPRKLSYAWVVGDMELDTVVTFTLTPTPSGTHLSLVQSGFKPAQKQNFGGARYGWKLMGGKLVDLLDKDWRAEP</sequence>
<evidence type="ECO:0000256" key="1">
    <source>
        <dbReference type="ARBA" id="ARBA00006817"/>
    </source>
</evidence>
<gene>
    <name evidence="3" type="ORF">DB30_06799</name>
</gene>
<dbReference type="Proteomes" id="UP000031599">
    <property type="component" value="Unassembled WGS sequence"/>
</dbReference>
<proteinExistence type="inferred from homology"/>
<comment type="similarity">
    <text evidence="1">Belongs to the AHA1 family.</text>
</comment>